<gene>
    <name evidence="2" type="ORF">EV420DRAFT_1485501</name>
</gene>
<keyword evidence="3" id="KW-1185">Reference proteome</keyword>
<dbReference type="Proteomes" id="UP001175211">
    <property type="component" value="Unassembled WGS sequence"/>
</dbReference>
<dbReference type="GeneID" id="85353772"/>
<proteinExistence type="predicted"/>
<dbReference type="RefSeq" id="XP_060324099.1">
    <property type="nucleotide sequence ID" value="XM_060470224.1"/>
</dbReference>
<evidence type="ECO:0000313" key="2">
    <source>
        <dbReference type="EMBL" id="KAK0441760.1"/>
    </source>
</evidence>
<feature type="region of interest" description="Disordered" evidence="1">
    <location>
        <begin position="191"/>
        <end position="270"/>
    </location>
</feature>
<sequence>MKIHWDNTENIERTMDNEGSRSLAMNGEGMAKHGNCHNEWDIEIKSTGRKQKEKGCERELDAKREWTSQSDCVLRKGDVMTGQTMSAREAGEDCQTNCHLRNVSQIVGIDGPALQLELPINFIDESLLEELLASVNTSTPEGEFSGKRSPNIPQIAIEIEEVDVFVANVLMVLEEYRSGKELCIDNFQHHQSNTPQTDIPHQDEAAGGGIQQPYIQGVSPGRDGKGKQARPQGNCSSMQDLLPQPVPTHSKDTAFTIPCIRPAGPCPPKK</sequence>
<protein>
    <submittedName>
        <fullName evidence="2">Uncharacterized protein</fullName>
    </submittedName>
</protein>
<comment type="caution">
    <text evidence="2">The sequence shown here is derived from an EMBL/GenBank/DDBJ whole genome shotgun (WGS) entry which is preliminary data.</text>
</comment>
<organism evidence="2 3">
    <name type="scientific">Armillaria tabescens</name>
    <name type="common">Ringless honey mushroom</name>
    <name type="synonym">Agaricus tabescens</name>
    <dbReference type="NCBI Taxonomy" id="1929756"/>
    <lineage>
        <taxon>Eukaryota</taxon>
        <taxon>Fungi</taxon>
        <taxon>Dikarya</taxon>
        <taxon>Basidiomycota</taxon>
        <taxon>Agaricomycotina</taxon>
        <taxon>Agaricomycetes</taxon>
        <taxon>Agaricomycetidae</taxon>
        <taxon>Agaricales</taxon>
        <taxon>Marasmiineae</taxon>
        <taxon>Physalacriaceae</taxon>
        <taxon>Desarmillaria</taxon>
    </lineage>
</organism>
<feature type="region of interest" description="Disordered" evidence="1">
    <location>
        <begin position="1"/>
        <end position="30"/>
    </location>
</feature>
<evidence type="ECO:0000256" key="1">
    <source>
        <dbReference type="SAM" id="MobiDB-lite"/>
    </source>
</evidence>
<name>A0AA39JFE0_ARMTA</name>
<evidence type="ECO:0000313" key="3">
    <source>
        <dbReference type="Proteomes" id="UP001175211"/>
    </source>
</evidence>
<dbReference type="EMBL" id="JAUEPS010000067">
    <property type="protein sequence ID" value="KAK0441760.1"/>
    <property type="molecule type" value="Genomic_DNA"/>
</dbReference>
<accession>A0AA39JFE0</accession>
<reference evidence="2" key="1">
    <citation type="submission" date="2023-06" db="EMBL/GenBank/DDBJ databases">
        <authorList>
            <consortium name="Lawrence Berkeley National Laboratory"/>
            <person name="Ahrendt S."/>
            <person name="Sahu N."/>
            <person name="Indic B."/>
            <person name="Wong-Bajracharya J."/>
            <person name="Merenyi Z."/>
            <person name="Ke H.-M."/>
            <person name="Monk M."/>
            <person name="Kocsube S."/>
            <person name="Drula E."/>
            <person name="Lipzen A."/>
            <person name="Balint B."/>
            <person name="Henrissat B."/>
            <person name="Andreopoulos B."/>
            <person name="Martin F.M."/>
            <person name="Harder C.B."/>
            <person name="Rigling D."/>
            <person name="Ford K.L."/>
            <person name="Foster G.D."/>
            <person name="Pangilinan J."/>
            <person name="Papanicolaou A."/>
            <person name="Barry K."/>
            <person name="LaButti K."/>
            <person name="Viragh M."/>
            <person name="Koriabine M."/>
            <person name="Yan M."/>
            <person name="Riley R."/>
            <person name="Champramary S."/>
            <person name="Plett K.L."/>
            <person name="Tsai I.J."/>
            <person name="Slot J."/>
            <person name="Sipos G."/>
            <person name="Plett J."/>
            <person name="Nagy L.G."/>
            <person name="Grigoriev I.V."/>
        </authorList>
    </citation>
    <scope>NUCLEOTIDE SEQUENCE</scope>
    <source>
        <strain evidence="2">CCBAS 213</strain>
    </source>
</reference>
<feature type="compositionally biased region" description="Basic and acidic residues" evidence="1">
    <location>
        <begin position="1"/>
        <end position="19"/>
    </location>
</feature>
<dbReference type="AlphaFoldDB" id="A0AA39JFE0"/>